<dbReference type="InterPro" id="IPR036390">
    <property type="entry name" value="WH_DNA-bd_sf"/>
</dbReference>
<dbReference type="SUPFAM" id="SSF46785">
    <property type="entry name" value="Winged helix' DNA-binding domain"/>
    <property type="match status" value="1"/>
</dbReference>
<organism evidence="2 3">
    <name type="scientific">Elstera cyanobacteriorum</name>
    <dbReference type="NCBI Taxonomy" id="2022747"/>
    <lineage>
        <taxon>Bacteria</taxon>
        <taxon>Pseudomonadati</taxon>
        <taxon>Pseudomonadota</taxon>
        <taxon>Alphaproteobacteria</taxon>
        <taxon>Rhodospirillales</taxon>
        <taxon>Rhodospirillaceae</taxon>
        <taxon>Elstera</taxon>
    </lineage>
</organism>
<accession>A0A255XK59</accession>
<dbReference type="SMART" id="SM00347">
    <property type="entry name" value="HTH_MARR"/>
    <property type="match status" value="1"/>
</dbReference>
<reference evidence="2 3" key="1">
    <citation type="submission" date="2017-07" db="EMBL/GenBank/DDBJ databases">
        <title>Elstera cyanobacteriorum sp. nov., a novel bacterium isolated from cyanobacterial aggregates in a eutrophic lake.</title>
        <authorList>
            <person name="Cai H."/>
        </authorList>
    </citation>
    <scope>NUCLEOTIDE SEQUENCE [LARGE SCALE GENOMIC DNA]</scope>
    <source>
        <strain evidence="2 3">TH019</strain>
    </source>
</reference>
<evidence type="ECO:0000259" key="1">
    <source>
        <dbReference type="PROSITE" id="PS50995"/>
    </source>
</evidence>
<dbReference type="PROSITE" id="PS50995">
    <property type="entry name" value="HTH_MARR_2"/>
    <property type="match status" value="1"/>
</dbReference>
<comment type="caution">
    <text evidence="2">The sequence shown here is derived from an EMBL/GenBank/DDBJ whole genome shotgun (WGS) entry which is preliminary data.</text>
</comment>
<feature type="domain" description="HTH marR-type" evidence="1">
    <location>
        <begin position="1"/>
        <end position="148"/>
    </location>
</feature>
<evidence type="ECO:0000313" key="2">
    <source>
        <dbReference type="EMBL" id="OYQ17357.1"/>
    </source>
</evidence>
<protein>
    <recommendedName>
        <fullName evidence="1">HTH marR-type domain-containing protein</fullName>
    </recommendedName>
</protein>
<dbReference type="PRINTS" id="PR00598">
    <property type="entry name" value="HTHMARR"/>
</dbReference>
<dbReference type="PANTHER" id="PTHR33164">
    <property type="entry name" value="TRANSCRIPTIONAL REGULATOR, MARR FAMILY"/>
    <property type="match status" value="1"/>
</dbReference>
<gene>
    <name evidence="2" type="ORF">CHR90_15450</name>
</gene>
<dbReference type="GO" id="GO:0006950">
    <property type="term" value="P:response to stress"/>
    <property type="evidence" value="ECO:0007669"/>
    <property type="project" value="TreeGrafter"/>
</dbReference>
<dbReference type="RefSeq" id="WP_094410010.1">
    <property type="nucleotide sequence ID" value="NZ_BMJZ01000005.1"/>
</dbReference>
<dbReference type="Pfam" id="PF12802">
    <property type="entry name" value="MarR_2"/>
    <property type="match status" value="1"/>
</dbReference>
<dbReference type="InterPro" id="IPR036388">
    <property type="entry name" value="WH-like_DNA-bd_sf"/>
</dbReference>
<dbReference type="OrthoDB" id="7559832at2"/>
<dbReference type="Gene3D" id="1.10.10.10">
    <property type="entry name" value="Winged helix-like DNA-binding domain superfamily/Winged helix DNA-binding domain"/>
    <property type="match status" value="1"/>
</dbReference>
<dbReference type="AlphaFoldDB" id="A0A255XK59"/>
<dbReference type="Proteomes" id="UP000216361">
    <property type="component" value="Unassembled WGS sequence"/>
</dbReference>
<dbReference type="InterPro" id="IPR039422">
    <property type="entry name" value="MarR/SlyA-like"/>
</dbReference>
<evidence type="ECO:0000313" key="3">
    <source>
        <dbReference type="Proteomes" id="UP000216361"/>
    </source>
</evidence>
<keyword evidence="3" id="KW-1185">Reference proteome</keyword>
<name>A0A255XK59_9PROT</name>
<dbReference type="GO" id="GO:0003700">
    <property type="term" value="F:DNA-binding transcription factor activity"/>
    <property type="evidence" value="ECO:0007669"/>
    <property type="project" value="InterPro"/>
</dbReference>
<dbReference type="PANTHER" id="PTHR33164:SF57">
    <property type="entry name" value="MARR-FAMILY TRANSCRIPTIONAL REGULATOR"/>
    <property type="match status" value="1"/>
</dbReference>
<dbReference type="InterPro" id="IPR000835">
    <property type="entry name" value="HTH_MarR-typ"/>
</dbReference>
<sequence>MQRSLPPADPALDQDAVTLHEAVSALVRVYQFRDRDRICCYDISVTQCQALKNLVDSGPMRAQALAETLFLDKSTTSRVLEALERKAYIARQPDPTDGRAQVVTITNAGRALFAKITDDLIDQQRAVIEDLDPEARRAAIEVVTRLHRLAEARFTSGVSVGPCSPSRLTAPAV</sequence>
<dbReference type="EMBL" id="NOXS01000034">
    <property type="protein sequence ID" value="OYQ17357.1"/>
    <property type="molecule type" value="Genomic_DNA"/>
</dbReference>
<proteinExistence type="predicted"/>